<accession>A0A7X2J1J2</accession>
<name>A0A7X2J1J2_9BACI</name>
<keyword evidence="2" id="KW-1185">Reference proteome</keyword>
<dbReference type="Pfam" id="PF14166">
    <property type="entry name" value="YueH"/>
    <property type="match status" value="1"/>
</dbReference>
<organism evidence="1 2">
    <name type="scientific">Metabacillus lacus</name>
    <dbReference type="NCBI Taxonomy" id="1983721"/>
    <lineage>
        <taxon>Bacteria</taxon>
        <taxon>Bacillati</taxon>
        <taxon>Bacillota</taxon>
        <taxon>Bacilli</taxon>
        <taxon>Bacillales</taxon>
        <taxon>Bacillaceae</taxon>
        <taxon>Metabacillus</taxon>
    </lineage>
</organism>
<comment type="caution">
    <text evidence="1">The sequence shown here is derived from an EMBL/GenBank/DDBJ whole genome shotgun (WGS) entry which is preliminary data.</text>
</comment>
<gene>
    <name evidence="1" type="ORF">GJU40_15550</name>
</gene>
<dbReference type="Proteomes" id="UP000448867">
    <property type="component" value="Unassembled WGS sequence"/>
</dbReference>
<dbReference type="RefSeq" id="WP_343031578.1">
    <property type="nucleotide sequence ID" value="NZ_WKKI01000038.1"/>
</dbReference>
<evidence type="ECO:0000313" key="2">
    <source>
        <dbReference type="Proteomes" id="UP000448867"/>
    </source>
</evidence>
<proteinExistence type="predicted"/>
<evidence type="ECO:0000313" key="1">
    <source>
        <dbReference type="EMBL" id="MRX73559.1"/>
    </source>
</evidence>
<protein>
    <submittedName>
        <fullName evidence="1">Uncharacterized protein</fullName>
    </submittedName>
</protein>
<sequence>MKIRKANITASDRIIEQVFIYENKKEEFTLVAVPQLEFSTIIPYEEEAGVLHERLLSALIVKTDPQPAQQLSSKICQWVKEM</sequence>
<dbReference type="InterPro" id="IPR020260">
    <property type="entry name" value="Uncharacterised_YueH"/>
</dbReference>
<dbReference type="AlphaFoldDB" id="A0A7X2J1J2"/>
<dbReference type="EMBL" id="WKKI01000038">
    <property type="protein sequence ID" value="MRX73559.1"/>
    <property type="molecule type" value="Genomic_DNA"/>
</dbReference>
<reference evidence="1 2" key="1">
    <citation type="submission" date="2019-11" db="EMBL/GenBank/DDBJ databases">
        <title>Bacillus lacus genome.</title>
        <authorList>
            <person name="Allen C.J."/>
            <person name="Newman J.D."/>
        </authorList>
    </citation>
    <scope>NUCLEOTIDE SEQUENCE [LARGE SCALE GENOMIC DNA]</scope>
    <source>
        <strain evidence="1 2">KCTC 33946</strain>
    </source>
</reference>